<evidence type="ECO:0000313" key="1">
    <source>
        <dbReference type="EMBL" id="KAI6084272.1"/>
    </source>
</evidence>
<organism evidence="1 2">
    <name type="scientific">Hypoxylon rubiginosum</name>
    <dbReference type="NCBI Taxonomy" id="110542"/>
    <lineage>
        <taxon>Eukaryota</taxon>
        <taxon>Fungi</taxon>
        <taxon>Dikarya</taxon>
        <taxon>Ascomycota</taxon>
        <taxon>Pezizomycotina</taxon>
        <taxon>Sordariomycetes</taxon>
        <taxon>Xylariomycetidae</taxon>
        <taxon>Xylariales</taxon>
        <taxon>Hypoxylaceae</taxon>
        <taxon>Hypoxylon</taxon>
    </lineage>
</organism>
<comment type="caution">
    <text evidence="1">The sequence shown here is derived from an EMBL/GenBank/DDBJ whole genome shotgun (WGS) entry which is preliminary data.</text>
</comment>
<reference evidence="1 2" key="1">
    <citation type="journal article" date="2022" name="New Phytol.">
        <title>Ecological generalism drives hyperdiversity of secondary metabolite gene clusters in xylarialean endophytes.</title>
        <authorList>
            <person name="Franco M.E.E."/>
            <person name="Wisecaver J.H."/>
            <person name="Arnold A.E."/>
            <person name="Ju Y.M."/>
            <person name="Slot J.C."/>
            <person name="Ahrendt S."/>
            <person name="Moore L.P."/>
            <person name="Eastman K.E."/>
            <person name="Scott K."/>
            <person name="Konkel Z."/>
            <person name="Mondo S.J."/>
            <person name="Kuo A."/>
            <person name="Hayes R.D."/>
            <person name="Haridas S."/>
            <person name="Andreopoulos B."/>
            <person name="Riley R."/>
            <person name="LaButti K."/>
            <person name="Pangilinan J."/>
            <person name="Lipzen A."/>
            <person name="Amirebrahimi M."/>
            <person name="Yan J."/>
            <person name="Adam C."/>
            <person name="Keymanesh K."/>
            <person name="Ng V."/>
            <person name="Louie K."/>
            <person name="Northen T."/>
            <person name="Drula E."/>
            <person name="Henrissat B."/>
            <person name="Hsieh H.M."/>
            <person name="Youens-Clark K."/>
            <person name="Lutzoni F."/>
            <person name="Miadlikowska J."/>
            <person name="Eastwood D.C."/>
            <person name="Hamelin R.C."/>
            <person name="Grigoriev I.V."/>
            <person name="U'Ren J.M."/>
        </authorList>
    </citation>
    <scope>NUCLEOTIDE SEQUENCE [LARGE SCALE GENOMIC DNA]</scope>
    <source>
        <strain evidence="1 2">ER1909</strain>
    </source>
</reference>
<keyword evidence="2" id="KW-1185">Reference proteome</keyword>
<proteinExistence type="predicted"/>
<gene>
    <name evidence="1" type="ORF">F4821DRAFT_175881</name>
</gene>
<protein>
    <submittedName>
        <fullName evidence="1">N-terminal nucleophile aminohydrolase</fullName>
    </submittedName>
</protein>
<evidence type="ECO:0000313" key="2">
    <source>
        <dbReference type="Proteomes" id="UP001497680"/>
    </source>
</evidence>
<accession>A0ACC0CUV0</accession>
<name>A0ACC0CUV0_9PEZI</name>
<sequence>MHSYHKMDTDDQHGVDDVSRYEKNVESDDIIDDLPRVVKRPRSPSPLGIDNIPSFNGAGDRWGKRRKWPVSAIFIHAGAGYHSIANETIHLEACNEAARLSMKLLRSGRSAIDAVEAAIKSLEDKEITNAGYGSNLAIDGTVECDATVVDHLGRSGACGAVPNIKNPITLAKAILNGSNKPLSLRRVPPNLLIGDGAKEFARESGMPLIPNDSLVSRNAKDRYIRWKEDLKRAEGKATPIPDNNDYNNAIHHPAYRDHTNAILTGTWNEGQPDSPVAALESAGSVHTSPGSPLQPYASPKSPVERNNPLSFLGSSSSGSKSPATKSPSPTSKPSPLISGLRSEYLKSLQSGSTTPVPRNGPGVTFHDGPNSNVFPGDSTCPGNHDQVGITVVAPNCDKPSLPQTIDDHMTEDDVDKITDTVGAIAIDLSGNIAAGSSSGGIGMKHRGRVGPAALVGIGTAVIPADREDSDGVSVAAVTSGTGEHMATTMASQKCAERLYHGTRRGPGGKDIAEDDESLILQGFVVDDFQEHPSVRNSSSTGAIGVMVVKKSPKGFYLYFAHNTDSFALASMSSNDREPACVMSRVGEGSTGVAQGARKISI</sequence>
<dbReference type="EMBL" id="MU394339">
    <property type="protein sequence ID" value="KAI6084272.1"/>
    <property type="molecule type" value="Genomic_DNA"/>
</dbReference>
<dbReference type="Proteomes" id="UP001497680">
    <property type="component" value="Unassembled WGS sequence"/>
</dbReference>